<reference evidence="9 10" key="1">
    <citation type="submission" date="2020-02" db="EMBL/GenBank/DDBJ databases">
        <title>Acidophilic actinobacteria isolated from forest soil.</title>
        <authorList>
            <person name="Golinska P."/>
        </authorList>
    </citation>
    <scope>NUCLEOTIDE SEQUENCE [LARGE SCALE GENOMIC DNA]</scope>
    <source>
        <strain evidence="9 10">NL8</strain>
    </source>
</reference>
<dbReference type="SUPFAM" id="SSF103473">
    <property type="entry name" value="MFS general substrate transporter"/>
    <property type="match status" value="1"/>
</dbReference>
<accession>A0ABS5KGB6</accession>
<evidence type="ECO:0000256" key="1">
    <source>
        <dbReference type="ARBA" id="ARBA00004651"/>
    </source>
</evidence>
<feature type="transmembrane region" description="Helical" evidence="7">
    <location>
        <begin position="315"/>
        <end position="341"/>
    </location>
</feature>
<dbReference type="RefSeq" id="WP_212006954.1">
    <property type="nucleotide sequence ID" value="NZ_JAAFYZ010000002.1"/>
</dbReference>
<sequence>MRTTWRVLAAHRDLRLALSAGLISMSGDWILLIGLLYQVYAMTGSTVASGFTMLSAGVPQVLLGPVAGTLADRWDRKKTMVYADLLLAAGLLPLLAVHGRGDVWIVYLVLVWEGAVQQFFSPAQRAMIPRLVPDDRLPTANAISGQVGDVARLAGSALGGVLAALGGLAAVTIADAASFLVSAALLAGLRTSGRVAREAASRTRLATVATDLRAGLALVGKSRTLRALMLFGLVTSMGEGVFATLVTPFVEHTLHGTSRQFGLFAAAQAVGGITGGIFAASISHRISASRLLGYGAVAFGAVDLAIFLYPVVYVALWPAVVGMIVVGLPSALAAAGMMTLLQRGVQDAFRGRVFGALGAVQGLAVLIGTVAAGYLSSRLGTIPVLAAQGAVWLLAGLAVVVRVRRADRRRFPCPTLVASEGS</sequence>
<dbReference type="Pfam" id="PF05977">
    <property type="entry name" value="MFS_3"/>
    <property type="match status" value="1"/>
</dbReference>
<feature type="transmembrane region" description="Helical" evidence="7">
    <location>
        <begin position="79"/>
        <end position="97"/>
    </location>
</feature>
<feature type="transmembrane region" description="Helical" evidence="7">
    <location>
        <begin position="381"/>
        <end position="401"/>
    </location>
</feature>
<dbReference type="Proteomes" id="UP000730482">
    <property type="component" value="Unassembled WGS sequence"/>
</dbReference>
<evidence type="ECO:0000256" key="3">
    <source>
        <dbReference type="ARBA" id="ARBA00022475"/>
    </source>
</evidence>
<organism evidence="9 10">
    <name type="scientific">Catenulispora pinistramenti</name>
    <dbReference type="NCBI Taxonomy" id="2705254"/>
    <lineage>
        <taxon>Bacteria</taxon>
        <taxon>Bacillati</taxon>
        <taxon>Actinomycetota</taxon>
        <taxon>Actinomycetes</taxon>
        <taxon>Catenulisporales</taxon>
        <taxon>Catenulisporaceae</taxon>
        <taxon>Catenulispora</taxon>
    </lineage>
</organism>
<comment type="caution">
    <text evidence="9">The sequence shown here is derived from an EMBL/GenBank/DDBJ whole genome shotgun (WGS) entry which is preliminary data.</text>
</comment>
<keyword evidence="6 7" id="KW-0472">Membrane</keyword>
<proteinExistence type="predicted"/>
<evidence type="ECO:0000256" key="2">
    <source>
        <dbReference type="ARBA" id="ARBA00022448"/>
    </source>
</evidence>
<dbReference type="InterPro" id="IPR020846">
    <property type="entry name" value="MFS_dom"/>
</dbReference>
<dbReference type="CDD" id="cd06173">
    <property type="entry name" value="MFS_MefA_like"/>
    <property type="match status" value="1"/>
</dbReference>
<evidence type="ECO:0000256" key="7">
    <source>
        <dbReference type="SAM" id="Phobius"/>
    </source>
</evidence>
<feature type="transmembrane region" description="Helical" evidence="7">
    <location>
        <begin position="353"/>
        <end position="375"/>
    </location>
</feature>
<feature type="transmembrane region" description="Helical" evidence="7">
    <location>
        <begin position="46"/>
        <end position="67"/>
    </location>
</feature>
<gene>
    <name evidence="9" type="ORF">KGQ19_00220</name>
</gene>
<feature type="transmembrane region" description="Helical" evidence="7">
    <location>
        <begin position="16"/>
        <end position="40"/>
    </location>
</feature>
<dbReference type="InterPro" id="IPR036259">
    <property type="entry name" value="MFS_trans_sf"/>
</dbReference>
<dbReference type="InterPro" id="IPR010290">
    <property type="entry name" value="TM_effector"/>
</dbReference>
<keyword evidence="4 7" id="KW-0812">Transmembrane</keyword>
<evidence type="ECO:0000259" key="8">
    <source>
        <dbReference type="PROSITE" id="PS50850"/>
    </source>
</evidence>
<name>A0ABS5KGB6_9ACTN</name>
<evidence type="ECO:0000256" key="6">
    <source>
        <dbReference type="ARBA" id="ARBA00023136"/>
    </source>
</evidence>
<feature type="transmembrane region" description="Helical" evidence="7">
    <location>
        <begin position="228"/>
        <end position="249"/>
    </location>
</feature>
<feature type="transmembrane region" description="Helical" evidence="7">
    <location>
        <begin position="261"/>
        <end position="279"/>
    </location>
</feature>
<evidence type="ECO:0000313" key="9">
    <source>
        <dbReference type="EMBL" id="MBS2545282.1"/>
    </source>
</evidence>
<evidence type="ECO:0000256" key="5">
    <source>
        <dbReference type="ARBA" id="ARBA00022989"/>
    </source>
</evidence>
<dbReference type="Gene3D" id="1.20.1250.20">
    <property type="entry name" value="MFS general substrate transporter like domains"/>
    <property type="match status" value="1"/>
</dbReference>
<keyword evidence="2" id="KW-0813">Transport</keyword>
<comment type="subcellular location">
    <subcellularLocation>
        <location evidence="1">Cell membrane</location>
        <topology evidence="1">Multi-pass membrane protein</topology>
    </subcellularLocation>
</comment>
<keyword evidence="3" id="KW-1003">Cell membrane</keyword>
<evidence type="ECO:0000256" key="4">
    <source>
        <dbReference type="ARBA" id="ARBA00022692"/>
    </source>
</evidence>
<evidence type="ECO:0000313" key="10">
    <source>
        <dbReference type="Proteomes" id="UP000730482"/>
    </source>
</evidence>
<feature type="domain" description="Major facilitator superfamily (MFS) profile" evidence="8">
    <location>
        <begin position="224"/>
        <end position="422"/>
    </location>
</feature>
<protein>
    <submittedName>
        <fullName evidence="9">MFS transporter</fullName>
    </submittedName>
</protein>
<feature type="transmembrane region" description="Helical" evidence="7">
    <location>
        <begin position="291"/>
        <end position="309"/>
    </location>
</feature>
<keyword evidence="10" id="KW-1185">Reference proteome</keyword>
<dbReference type="EMBL" id="JAAFYZ010000002">
    <property type="protein sequence ID" value="MBS2545282.1"/>
    <property type="molecule type" value="Genomic_DNA"/>
</dbReference>
<dbReference type="PROSITE" id="PS50850">
    <property type="entry name" value="MFS"/>
    <property type="match status" value="1"/>
</dbReference>
<dbReference type="PANTHER" id="PTHR23513:SF6">
    <property type="entry name" value="MAJOR FACILITATOR SUPERFAMILY ASSOCIATED DOMAIN-CONTAINING PROTEIN"/>
    <property type="match status" value="1"/>
</dbReference>
<dbReference type="PANTHER" id="PTHR23513">
    <property type="entry name" value="INTEGRAL MEMBRANE EFFLUX PROTEIN-RELATED"/>
    <property type="match status" value="1"/>
</dbReference>
<keyword evidence="5 7" id="KW-1133">Transmembrane helix</keyword>